<feature type="binding site" evidence="6">
    <location>
        <position position="242"/>
    </location>
    <ligand>
        <name>S-adenosyl-L-methionine</name>
        <dbReference type="ChEBI" id="CHEBI:59789"/>
    </ligand>
</feature>
<protein>
    <submittedName>
        <fullName evidence="8">RNA methyltransferase</fullName>
    </submittedName>
</protein>
<dbReference type="SUPFAM" id="SSF53335">
    <property type="entry name" value="S-adenosyl-L-methionine-dependent methyltransferases"/>
    <property type="match status" value="1"/>
</dbReference>
<evidence type="ECO:0000256" key="6">
    <source>
        <dbReference type="PROSITE-ProRule" id="PRU01024"/>
    </source>
</evidence>
<evidence type="ECO:0000256" key="4">
    <source>
        <dbReference type="ARBA" id="ARBA00022691"/>
    </source>
</evidence>
<reference evidence="8" key="2">
    <citation type="submission" date="2020-09" db="EMBL/GenBank/DDBJ databases">
        <authorList>
            <person name="Sun Q."/>
            <person name="Kim S."/>
        </authorList>
    </citation>
    <scope>NUCLEOTIDE SEQUENCE</scope>
    <source>
        <strain evidence="8">KCTC 42650</strain>
    </source>
</reference>
<gene>
    <name evidence="8" type="primary">TrmA</name>
    <name evidence="8" type="ORF">GCM10017056_04110</name>
</gene>
<dbReference type="GO" id="GO:0070475">
    <property type="term" value="P:rRNA base methylation"/>
    <property type="evidence" value="ECO:0007669"/>
    <property type="project" value="TreeGrafter"/>
</dbReference>
<dbReference type="EMBL" id="BNCJ01000001">
    <property type="protein sequence ID" value="GHF35642.1"/>
    <property type="molecule type" value="Genomic_DNA"/>
</dbReference>
<dbReference type="Gene3D" id="2.40.50.140">
    <property type="entry name" value="Nucleic acid-binding proteins"/>
    <property type="match status" value="1"/>
</dbReference>
<keyword evidence="9" id="KW-1185">Reference proteome</keyword>
<dbReference type="CDD" id="cd02440">
    <property type="entry name" value="AdoMet_MTases"/>
    <property type="match status" value="1"/>
</dbReference>
<feature type="binding site" evidence="6">
    <location>
        <position position="269"/>
    </location>
    <ligand>
        <name>S-adenosyl-L-methionine</name>
        <dbReference type="ChEBI" id="CHEBI:59789"/>
    </ligand>
</feature>
<feature type="binding site" evidence="6">
    <location>
        <position position="337"/>
    </location>
    <ligand>
        <name>S-adenosyl-L-methionine</name>
        <dbReference type="ChEBI" id="CHEBI:59789"/>
    </ligand>
</feature>
<comment type="similarity">
    <text evidence="6">Belongs to the class I-like SAM-binding methyltransferase superfamily. RNA M5U methyltransferase family.</text>
</comment>
<dbReference type="AlphaFoldDB" id="A0A8J3M4P4"/>
<evidence type="ECO:0000256" key="3">
    <source>
        <dbReference type="ARBA" id="ARBA00022679"/>
    </source>
</evidence>
<keyword evidence="1" id="KW-0408">Iron</keyword>
<dbReference type="InterPro" id="IPR030390">
    <property type="entry name" value="MeTrfase_TrmA_AS"/>
</dbReference>
<sequence length="406" mass="43405">MRQDFTIERLGHMGDGIAPGPLFAPRTLPGETISAEVSGSQLDDIRIVTPSPDRVAPPCRHYRSCGGCQLQHASDSFVEGWKLEVVRAALAAQGIETEWRPVVTSPPQSRRRATLAVRRTKKGSLAGFHGRASGTIVEIPDCRLLDPALIAALPLAEALAQAGASRKGEMDVTLTVTRNGLDVLVAGGKPADTPLRMELAGLAERHRLARLTWEDEVVALREPPVQAFGAAQVAPPPGAFLQATPQGEAALLAAVAEITGGAKRVVDLFAGCGTFALPLAAQAEVHAVEGEKAMVQALDQGWRQAQGLKKVTSEARDLFRRPLMPDELKRFDAAVIDPPRAGAEAQTAELAKAGLPVIAYVSCNPVTFARDARVLVDAGYSLDWVQVIDQFRWSVHIELAAAFRRG</sequence>
<evidence type="ECO:0000256" key="7">
    <source>
        <dbReference type="PROSITE-ProRule" id="PRU10015"/>
    </source>
</evidence>
<keyword evidence="3 6" id="KW-0808">Transferase</keyword>
<dbReference type="PROSITE" id="PS01230">
    <property type="entry name" value="TRMA_1"/>
    <property type="match status" value="1"/>
</dbReference>
<evidence type="ECO:0000313" key="9">
    <source>
        <dbReference type="Proteomes" id="UP000626220"/>
    </source>
</evidence>
<dbReference type="PANTHER" id="PTHR11061">
    <property type="entry name" value="RNA M5U METHYLTRANSFERASE"/>
    <property type="match status" value="1"/>
</dbReference>
<evidence type="ECO:0000256" key="2">
    <source>
        <dbReference type="ARBA" id="ARBA00022603"/>
    </source>
</evidence>
<feature type="binding site" evidence="6">
    <location>
        <position position="289"/>
    </location>
    <ligand>
        <name>S-adenosyl-L-methionine</name>
        <dbReference type="ChEBI" id="CHEBI:59789"/>
    </ligand>
</feature>
<organism evidence="8 9">
    <name type="scientific">Seohaeicola zhoushanensis</name>
    <dbReference type="NCBI Taxonomy" id="1569283"/>
    <lineage>
        <taxon>Bacteria</taxon>
        <taxon>Pseudomonadati</taxon>
        <taxon>Pseudomonadota</taxon>
        <taxon>Alphaproteobacteria</taxon>
        <taxon>Rhodobacterales</taxon>
        <taxon>Roseobacteraceae</taxon>
        <taxon>Seohaeicola</taxon>
    </lineage>
</organism>
<dbReference type="InterPro" id="IPR010280">
    <property type="entry name" value="U5_MeTrfase_fam"/>
</dbReference>
<dbReference type="GO" id="GO:0051539">
    <property type="term" value="F:4 iron, 4 sulfur cluster binding"/>
    <property type="evidence" value="ECO:0007669"/>
    <property type="project" value="UniProtKB-KW"/>
</dbReference>
<dbReference type="Pfam" id="PF05958">
    <property type="entry name" value="tRNA_U5-meth_tr"/>
    <property type="match status" value="1"/>
</dbReference>
<dbReference type="PROSITE" id="PS51687">
    <property type="entry name" value="SAM_MT_RNA_M5U"/>
    <property type="match status" value="1"/>
</dbReference>
<name>A0A8J3M4P4_9RHOB</name>
<proteinExistence type="inferred from homology"/>
<dbReference type="Gene3D" id="2.40.50.1070">
    <property type="match status" value="1"/>
</dbReference>
<evidence type="ECO:0000256" key="5">
    <source>
        <dbReference type="ARBA" id="ARBA00023014"/>
    </source>
</evidence>
<evidence type="ECO:0000313" key="8">
    <source>
        <dbReference type="EMBL" id="GHF35642.1"/>
    </source>
</evidence>
<dbReference type="Gene3D" id="3.40.50.150">
    <property type="entry name" value="Vaccinia Virus protein VP39"/>
    <property type="match status" value="1"/>
</dbReference>
<dbReference type="InterPro" id="IPR012340">
    <property type="entry name" value="NA-bd_OB-fold"/>
</dbReference>
<keyword evidence="2 6" id="KW-0489">Methyltransferase</keyword>
<dbReference type="PANTHER" id="PTHR11061:SF49">
    <property type="entry name" value="23S RRNA (URACIL(1939)-C(5))-METHYLTRANSFERASE RLMD"/>
    <property type="match status" value="1"/>
</dbReference>
<comment type="caution">
    <text evidence="8">The sequence shown here is derived from an EMBL/GenBank/DDBJ whole genome shotgun (WGS) entry which is preliminary data.</text>
</comment>
<dbReference type="InterPro" id="IPR029063">
    <property type="entry name" value="SAM-dependent_MTases_sf"/>
</dbReference>
<accession>A0A8J3M4P4</accession>
<keyword evidence="4 6" id="KW-0949">S-adenosyl-L-methionine</keyword>
<dbReference type="RefSeq" id="WP_189678365.1">
    <property type="nucleotide sequence ID" value="NZ_BNCJ01000001.1"/>
</dbReference>
<evidence type="ECO:0000256" key="1">
    <source>
        <dbReference type="ARBA" id="ARBA00022485"/>
    </source>
</evidence>
<feature type="active site" description="Nucleophile" evidence="6">
    <location>
        <position position="363"/>
    </location>
</feature>
<keyword evidence="5" id="KW-0411">Iron-sulfur</keyword>
<keyword evidence="1" id="KW-0004">4Fe-4S</keyword>
<feature type="active site" evidence="7">
    <location>
        <position position="363"/>
    </location>
</feature>
<dbReference type="GO" id="GO:0070041">
    <property type="term" value="F:rRNA (uridine-C5-)-methyltransferase activity"/>
    <property type="evidence" value="ECO:0007669"/>
    <property type="project" value="TreeGrafter"/>
</dbReference>
<reference evidence="8" key="1">
    <citation type="journal article" date="2014" name="Int. J. Syst. Evol. Microbiol.">
        <title>Complete genome sequence of Corynebacterium casei LMG S-19264T (=DSM 44701T), isolated from a smear-ripened cheese.</title>
        <authorList>
            <consortium name="US DOE Joint Genome Institute (JGI-PGF)"/>
            <person name="Walter F."/>
            <person name="Albersmeier A."/>
            <person name="Kalinowski J."/>
            <person name="Ruckert C."/>
        </authorList>
    </citation>
    <scope>NUCLEOTIDE SEQUENCE</scope>
    <source>
        <strain evidence="8">KCTC 42650</strain>
    </source>
</reference>
<dbReference type="Proteomes" id="UP000626220">
    <property type="component" value="Unassembled WGS sequence"/>
</dbReference>
<keyword evidence="1" id="KW-0479">Metal-binding</keyword>